<reference evidence="2 3" key="1">
    <citation type="submission" date="2020-08" db="EMBL/GenBank/DDBJ databases">
        <title>Genomic Encyclopedia of Type Strains, Phase IV (KMG-V): Genome sequencing to study the core and pangenomes of soil and plant-associated prokaryotes.</title>
        <authorList>
            <person name="Whitman W."/>
        </authorList>
    </citation>
    <scope>NUCLEOTIDE SEQUENCE [LARGE SCALE GENOMIC DNA]</scope>
    <source>
        <strain evidence="2 3">SEMIA 4060</strain>
    </source>
</reference>
<dbReference type="AlphaFoldDB" id="A0A7X0MES2"/>
<gene>
    <name evidence="2" type="ORF">GGD46_005101</name>
</gene>
<proteinExistence type="predicted"/>
<feature type="region of interest" description="Disordered" evidence="1">
    <location>
        <begin position="98"/>
        <end position="120"/>
    </location>
</feature>
<dbReference type="EMBL" id="JACHBG010000016">
    <property type="protein sequence ID" value="MBB6487791.1"/>
    <property type="molecule type" value="Genomic_DNA"/>
</dbReference>
<sequence>MSEYQNNAVKLMDLKAGRESLLNAKDRREEFIRRSLELYYAMGGEWEFVQPIAKKVYSDKPTRIDIAVGNVMYKLAAIGHVSDIDIIQAAYNKLDEARQNMSTSDNGHDPNGSVAKIPGG</sequence>
<name>A0A7X0MES2_9HYPH</name>
<dbReference type="RefSeq" id="WP_184708979.1">
    <property type="nucleotide sequence ID" value="NZ_JACHBG010000016.1"/>
</dbReference>
<organism evidence="2 3">
    <name type="scientific">Rhizobium lusitanum</name>
    <dbReference type="NCBI Taxonomy" id="293958"/>
    <lineage>
        <taxon>Bacteria</taxon>
        <taxon>Pseudomonadati</taxon>
        <taxon>Pseudomonadota</taxon>
        <taxon>Alphaproteobacteria</taxon>
        <taxon>Hyphomicrobiales</taxon>
        <taxon>Rhizobiaceae</taxon>
        <taxon>Rhizobium/Agrobacterium group</taxon>
        <taxon>Rhizobium</taxon>
    </lineage>
</organism>
<accession>A0A7X0MES2</accession>
<comment type="caution">
    <text evidence="2">The sequence shown here is derived from an EMBL/GenBank/DDBJ whole genome shotgun (WGS) entry which is preliminary data.</text>
</comment>
<evidence type="ECO:0000313" key="3">
    <source>
        <dbReference type="Proteomes" id="UP000565576"/>
    </source>
</evidence>
<evidence type="ECO:0000313" key="2">
    <source>
        <dbReference type="EMBL" id="MBB6487791.1"/>
    </source>
</evidence>
<protein>
    <submittedName>
        <fullName evidence="2">Uncharacterized protein</fullName>
    </submittedName>
</protein>
<dbReference type="Proteomes" id="UP000565576">
    <property type="component" value="Unassembled WGS sequence"/>
</dbReference>
<evidence type="ECO:0000256" key="1">
    <source>
        <dbReference type="SAM" id="MobiDB-lite"/>
    </source>
</evidence>